<feature type="compositionally biased region" description="Basic and acidic residues" evidence="1">
    <location>
        <begin position="173"/>
        <end position="188"/>
    </location>
</feature>
<evidence type="ECO:0000256" key="1">
    <source>
        <dbReference type="SAM" id="MobiDB-lite"/>
    </source>
</evidence>
<dbReference type="SUPFAM" id="SSF49764">
    <property type="entry name" value="HSP20-like chaperones"/>
    <property type="match status" value="1"/>
</dbReference>
<proteinExistence type="predicted"/>
<evidence type="ECO:0000313" key="3">
    <source>
        <dbReference type="EMBL" id="GJT22632.1"/>
    </source>
</evidence>
<sequence length="227" mass="25429">MTTTTTYPIPSEQGMEEVECRQIILLFAGYGRRDIKIEINEDGTSITISGEKPMMRGFSKTFSIPEGVVLDKVKARFDQDDSRLTIRMPKSVKGITETGIEEIKQTENPFAPNEQNHDHEMKNGHQEIMGSGDLKKQEEHIPENGMKDNDCKPPLHTNTNEVNKVQSKNQDFSQEKVDENDIQEAKPAEKSSVINTPIIAGSALFVSFIVAVFSLIRSKSESSKKTL</sequence>
<feature type="transmembrane region" description="Helical" evidence="2">
    <location>
        <begin position="198"/>
        <end position="216"/>
    </location>
</feature>
<feature type="compositionally biased region" description="Polar residues" evidence="1">
    <location>
        <begin position="156"/>
        <end position="172"/>
    </location>
</feature>
<evidence type="ECO:0000256" key="2">
    <source>
        <dbReference type="SAM" id="Phobius"/>
    </source>
</evidence>
<feature type="region of interest" description="Disordered" evidence="1">
    <location>
        <begin position="142"/>
        <end position="188"/>
    </location>
</feature>
<dbReference type="PANTHER" id="PTHR43670">
    <property type="entry name" value="HEAT SHOCK PROTEIN 26"/>
    <property type="match status" value="1"/>
</dbReference>
<keyword evidence="2" id="KW-1133">Transmembrane helix</keyword>
<dbReference type="PANTHER" id="PTHR43670:SF34">
    <property type="entry name" value="HSP20-LIKE CHAPERONES SUPERFAMILY PROTEIN"/>
    <property type="match status" value="1"/>
</dbReference>
<dbReference type="EMBL" id="BQNB010013985">
    <property type="protein sequence ID" value="GJT22632.1"/>
    <property type="molecule type" value="Genomic_DNA"/>
</dbReference>
<evidence type="ECO:0000313" key="4">
    <source>
        <dbReference type="Proteomes" id="UP001151760"/>
    </source>
</evidence>
<organism evidence="3 4">
    <name type="scientific">Tanacetum coccineum</name>
    <dbReference type="NCBI Taxonomy" id="301880"/>
    <lineage>
        <taxon>Eukaryota</taxon>
        <taxon>Viridiplantae</taxon>
        <taxon>Streptophyta</taxon>
        <taxon>Embryophyta</taxon>
        <taxon>Tracheophyta</taxon>
        <taxon>Spermatophyta</taxon>
        <taxon>Magnoliopsida</taxon>
        <taxon>eudicotyledons</taxon>
        <taxon>Gunneridae</taxon>
        <taxon>Pentapetalae</taxon>
        <taxon>asterids</taxon>
        <taxon>campanulids</taxon>
        <taxon>Asterales</taxon>
        <taxon>Asteraceae</taxon>
        <taxon>Asteroideae</taxon>
        <taxon>Anthemideae</taxon>
        <taxon>Anthemidinae</taxon>
        <taxon>Tanacetum</taxon>
    </lineage>
</organism>
<name>A0ABQ5C998_9ASTR</name>
<dbReference type="Proteomes" id="UP001151760">
    <property type="component" value="Unassembled WGS sequence"/>
</dbReference>
<accession>A0ABQ5C998</accession>
<dbReference type="Gene3D" id="2.60.40.790">
    <property type="match status" value="1"/>
</dbReference>
<dbReference type="CDD" id="cd06464">
    <property type="entry name" value="ACD_sHsps-like"/>
    <property type="match status" value="1"/>
</dbReference>
<reference evidence="3" key="1">
    <citation type="journal article" date="2022" name="Int. J. Mol. Sci.">
        <title>Draft Genome of Tanacetum Coccineum: Genomic Comparison of Closely Related Tanacetum-Family Plants.</title>
        <authorList>
            <person name="Yamashiro T."/>
            <person name="Shiraishi A."/>
            <person name="Nakayama K."/>
            <person name="Satake H."/>
        </authorList>
    </citation>
    <scope>NUCLEOTIDE SEQUENCE</scope>
</reference>
<feature type="compositionally biased region" description="Basic and acidic residues" evidence="1">
    <location>
        <begin position="142"/>
        <end position="153"/>
    </location>
</feature>
<dbReference type="InterPro" id="IPR008978">
    <property type="entry name" value="HSP20-like_chaperone"/>
</dbReference>
<keyword evidence="4" id="KW-1185">Reference proteome</keyword>
<protein>
    <submittedName>
        <fullName evidence="3">Inactive protein restricted TEV movement 2</fullName>
    </submittedName>
</protein>
<keyword evidence="2" id="KW-0472">Membrane</keyword>
<reference evidence="3" key="2">
    <citation type="submission" date="2022-01" db="EMBL/GenBank/DDBJ databases">
        <authorList>
            <person name="Yamashiro T."/>
            <person name="Shiraishi A."/>
            <person name="Satake H."/>
            <person name="Nakayama K."/>
        </authorList>
    </citation>
    <scope>NUCLEOTIDE SEQUENCE</scope>
</reference>
<keyword evidence="2" id="KW-0812">Transmembrane</keyword>
<gene>
    <name evidence="3" type="ORF">Tco_0892569</name>
</gene>
<comment type="caution">
    <text evidence="3">The sequence shown here is derived from an EMBL/GenBank/DDBJ whole genome shotgun (WGS) entry which is preliminary data.</text>
</comment>